<protein>
    <submittedName>
        <fullName evidence="2">Uncharacterized protein</fullName>
    </submittedName>
</protein>
<keyword evidence="1" id="KW-0472">Membrane</keyword>
<dbReference type="EMBL" id="CP086714">
    <property type="protein sequence ID" value="WOO77468.1"/>
    <property type="molecule type" value="Genomic_DNA"/>
</dbReference>
<gene>
    <name evidence="2" type="ORF">LOC62_01G001047</name>
</gene>
<reference evidence="2" key="1">
    <citation type="submission" date="2023-10" db="EMBL/GenBank/DDBJ databases">
        <authorList>
            <person name="Noh H."/>
        </authorList>
    </citation>
    <scope>NUCLEOTIDE SEQUENCE</scope>
    <source>
        <strain evidence="2">DUCC4014</strain>
    </source>
</reference>
<sequence>MKTGAPATATAAAISTPLFVRMVHATPIAEASASVTPVFGITPAKHGAMSRTGVIVLVVVVGFVLAVPAGLYFCYIRNWARLRQRELVGDKPLPPTESPPTEAAPFLPASIMSYDSAAPSYRSEEIPRYTFVDPFAPYIQMAFPSGNLSLEDVVSRV</sequence>
<evidence type="ECO:0000313" key="2">
    <source>
        <dbReference type="EMBL" id="WOO77468.1"/>
    </source>
</evidence>
<feature type="transmembrane region" description="Helical" evidence="1">
    <location>
        <begin position="49"/>
        <end position="75"/>
    </location>
</feature>
<proteinExistence type="predicted"/>
<accession>A0AAF0Y650</accession>
<name>A0AAF0Y650_9TREE</name>
<keyword evidence="3" id="KW-1185">Reference proteome</keyword>
<dbReference type="GeneID" id="87804305"/>
<organism evidence="2 3">
    <name type="scientific">Vanrija pseudolonga</name>
    <dbReference type="NCBI Taxonomy" id="143232"/>
    <lineage>
        <taxon>Eukaryota</taxon>
        <taxon>Fungi</taxon>
        <taxon>Dikarya</taxon>
        <taxon>Basidiomycota</taxon>
        <taxon>Agaricomycotina</taxon>
        <taxon>Tremellomycetes</taxon>
        <taxon>Trichosporonales</taxon>
        <taxon>Trichosporonaceae</taxon>
        <taxon>Vanrija</taxon>
    </lineage>
</organism>
<evidence type="ECO:0000313" key="3">
    <source>
        <dbReference type="Proteomes" id="UP000827549"/>
    </source>
</evidence>
<evidence type="ECO:0000256" key="1">
    <source>
        <dbReference type="SAM" id="Phobius"/>
    </source>
</evidence>
<dbReference type="AlphaFoldDB" id="A0AAF0Y650"/>
<dbReference type="RefSeq" id="XP_062623500.1">
    <property type="nucleotide sequence ID" value="XM_062767516.1"/>
</dbReference>
<keyword evidence="1" id="KW-0812">Transmembrane</keyword>
<dbReference type="Proteomes" id="UP000827549">
    <property type="component" value="Chromosome 1"/>
</dbReference>
<keyword evidence="1" id="KW-1133">Transmembrane helix</keyword>